<dbReference type="EMBL" id="VSRR010002897">
    <property type="protein sequence ID" value="MPC33759.1"/>
    <property type="molecule type" value="Genomic_DNA"/>
</dbReference>
<protein>
    <submittedName>
        <fullName evidence="2">Uncharacterized protein</fullName>
    </submittedName>
</protein>
<accession>A0A5B7EKT8</accession>
<feature type="region of interest" description="Disordered" evidence="1">
    <location>
        <begin position="1"/>
        <end position="23"/>
    </location>
</feature>
<sequence>MKCKQTVASRHGRRNGGAGPAWPRPALTPLVSWWWRGRNLASATCFEAHHGGGWWGLRGAGLGQVTSPLTTGDLHTVLTQ</sequence>
<dbReference type="Proteomes" id="UP000324222">
    <property type="component" value="Unassembled WGS sequence"/>
</dbReference>
<evidence type="ECO:0000256" key="1">
    <source>
        <dbReference type="SAM" id="MobiDB-lite"/>
    </source>
</evidence>
<reference evidence="2 3" key="1">
    <citation type="submission" date="2019-05" db="EMBL/GenBank/DDBJ databases">
        <title>Another draft genome of Portunus trituberculatus and its Hox gene families provides insights of decapod evolution.</title>
        <authorList>
            <person name="Jeong J.-H."/>
            <person name="Song I."/>
            <person name="Kim S."/>
            <person name="Choi T."/>
            <person name="Kim D."/>
            <person name="Ryu S."/>
            <person name="Kim W."/>
        </authorList>
    </citation>
    <scope>NUCLEOTIDE SEQUENCE [LARGE SCALE GENOMIC DNA]</scope>
    <source>
        <tissue evidence="2">Muscle</tissue>
    </source>
</reference>
<dbReference type="AlphaFoldDB" id="A0A5B7EKT8"/>
<name>A0A5B7EKT8_PORTR</name>
<keyword evidence="3" id="KW-1185">Reference proteome</keyword>
<proteinExistence type="predicted"/>
<evidence type="ECO:0000313" key="3">
    <source>
        <dbReference type="Proteomes" id="UP000324222"/>
    </source>
</evidence>
<comment type="caution">
    <text evidence="2">The sequence shown here is derived from an EMBL/GenBank/DDBJ whole genome shotgun (WGS) entry which is preliminary data.</text>
</comment>
<gene>
    <name evidence="2" type="ORF">E2C01_027119</name>
</gene>
<evidence type="ECO:0000313" key="2">
    <source>
        <dbReference type="EMBL" id="MPC33759.1"/>
    </source>
</evidence>
<organism evidence="2 3">
    <name type="scientific">Portunus trituberculatus</name>
    <name type="common">Swimming crab</name>
    <name type="synonym">Neptunus trituberculatus</name>
    <dbReference type="NCBI Taxonomy" id="210409"/>
    <lineage>
        <taxon>Eukaryota</taxon>
        <taxon>Metazoa</taxon>
        <taxon>Ecdysozoa</taxon>
        <taxon>Arthropoda</taxon>
        <taxon>Crustacea</taxon>
        <taxon>Multicrustacea</taxon>
        <taxon>Malacostraca</taxon>
        <taxon>Eumalacostraca</taxon>
        <taxon>Eucarida</taxon>
        <taxon>Decapoda</taxon>
        <taxon>Pleocyemata</taxon>
        <taxon>Brachyura</taxon>
        <taxon>Eubrachyura</taxon>
        <taxon>Portunoidea</taxon>
        <taxon>Portunidae</taxon>
        <taxon>Portuninae</taxon>
        <taxon>Portunus</taxon>
    </lineage>
</organism>